<feature type="transmembrane region" description="Helical" evidence="1">
    <location>
        <begin position="185"/>
        <end position="215"/>
    </location>
</feature>
<accession>A0A2S9YPQ7</accession>
<evidence type="ECO:0000256" key="1">
    <source>
        <dbReference type="SAM" id="Phobius"/>
    </source>
</evidence>
<gene>
    <name evidence="2" type="ORF">ENSA7_32120</name>
</gene>
<keyword evidence="1" id="KW-0812">Transmembrane</keyword>
<keyword evidence="1" id="KW-0472">Membrane</keyword>
<sequence>MRAGDETAHARALLLDARCPACAEPLGPRSLFGAAPCSWCDAPIDARLTGVTLATDVQGRGRRQLIGIAVAVGLAHLLLGWVPLIGALVLLVAAAWIRVGILQPTTAMLSPRRRVLTRWTARLVMAAALAVTVILTEALTLIPVLGLPAKAVIGAGEVAIAAWAVTVYVHWQLRREAASRPIASWEWVVLVLCFAGLVASVILLALAFAALASAFDAALGWLS</sequence>
<protein>
    <submittedName>
        <fullName evidence="2">Uncharacterized protein</fullName>
    </submittedName>
</protein>
<keyword evidence="1" id="KW-1133">Transmembrane helix</keyword>
<feature type="transmembrane region" description="Helical" evidence="1">
    <location>
        <begin position="151"/>
        <end position="173"/>
    </location>
</feature>
<organism evidence="2 3">
    <name type="scientific">Enhygromyxa salina</name>
    <dbReference type="NCBI Taxonomy" id="215803"/>
    <lineage>
        <taxon>Bacteria</taxon>
        <taxon>Pseudomonadati</taxon>
        <taxon>Myxococcota</taxon>
        <taxon>Polyangia</taxon>
        <taxon>Nannocystales</taxon>
        <taxon>Nannocystaceae</taxon>
        <taxon>Enhygromyxa</taxon>
    </lineage>
</organism>
<proteinExistence type="predicted"/>
<feature type="transmembrane region" description="Helical" evidence="1">
    <location>
        <begin position="88"/>
        <end position="109"/>
    </location>
</feature>
<comment type="caution">
    <text evidence="2">The sequence shown here is derived from an EMBL/GenBank/DDBJ whole genome shotgun (WGS) entry which is preliminary data.</text>
</comment>
<feature type="transmembrane region" description="Helical" evidence="1">
    <location>
        <begin position="121"/>
        <end position="145"/>
    </location>
</feature>
<dbReference type="Proteomes" id="UP000238823">
    <property type="component" value="Unassembled WGS sequence"/>
</dbReference>
<dbReference type="AlphaFoldDB" id="A0A2S9YPQ7"/>
<name>A0A2S9YPQ7_9BACT</name>
<evidence type="ECO:0000313" key="2">
    <source>
        <dbReference type="EMBL" id="PRQ07073.1"/>
    </source>
</evidence>
<reference evidence="2 3" key="1">
    <citation type="submission" date="2018-03" db="EMBL/GenBank/DDBJ databases">
        <title>Draft Genome Sequences of the Obligatory Marine Myxobacteria Enhygromyxa salina SWB007.</title>
        <authorList>
            <person name="Poehlein A."/>
            <person name="Moghaddam J.A."/>
            <person name="Harms H."/>
            <person name="Alanjari M."/>
            <person name="Koenig G.M."/>
            <person name="Daniel R."/>
            <person name="Schaeberle T.F."/>
        </authorList>
    </citation>
    <scope>NUCLEOTIDE SEQUENCE [LARGE SCALE GENOMIC DNA]</scope>
    <source>
        <strain evidence="2 3">SWB007</strain>
    </source>
</reference>
<dbReference type="EMBL" id="PVNL01000059">
    <property type="protein sequence ID" value="PRQ07073.1"/>
    <property type="molecule type" value="Genomic_DNA"/>
</dbReference>
<evidence type="ECO:0000313" key="3">
    <source>
        <dbReference type="Proteomes" id="UP000238823"/>
    </source>
</evidence>